<keyword evidence="3" id="KW-1185">Reference proteome</keyword>
<organism evidence="2 3">
    <name type="scientific">Rhizoclosmatium globosum</name>
    <dbReference type="NCBI Taxonomy" id="329046"/>
    <lineage>
        <taxon>Eukaryota</taxon>
        <taxon>Fungi</taxon>
        <taxon>Fungi incertae sedis</taxon>
        <taxon>Chytridiomycota</taxon>
        <taxon>Chytridiomycota incertae sedis</taxon>
        <taxon>Chytridiomycetes</taxon>
        <taxon>Chytridiales</taxon>
        <taxon>Chytriomycetaceae</taxon>
        <taxon>Rhizoclosmatium</taxon>
    </lineage>
</organism>
<dbReference type="GO" id="GO:0003677">
    <property type="term" value="F:DNA binding"/>
    <property type="evidence" value="ECO:0007669"/>
    <property type="project" value="InterPro"/>
</dbReference>
<evidence type="ECO:0000259" key="1">
    <source>
        <dbReference type="Pfam" id="PF00239"/>
    </source>
</evidence>
<name>A0A1Y2CTT7_9FUNG</name>
<reference evidence="2 3" key="1">
    <citation type="submission" date="2016-07" db="EMBL/GenBank/DDBJ databases">
        <title>Pervasive Adenine N6-methylation of Active Genes in Fungi.</title>
        <authorList>
            <consortium name="DOE Joint Genome Institute"/>
            <person name="Mondo S.J."/>
            <person name="Dannebaum R.O."/>
            <person name="Kuo R.C."/>
            <person name="Labutti K."/>
            <person name="Haridas S."/>
            <person name="Kuo A."/>
            <person name="Salamov A."/>
            <person name="Ahrendt S.R."/>
            <person name="Lipzen A."/>
            <person name="Sullivan W."/>
            <person name="Andreopoulos W.B."/>
            <person name="Clum A."/>
            <person name="Lindquist E."/>
            <person name="Daum C."/>
            <person name="Ramamoorthy G.K."/>
            <person name="Gryganskyi A."/>
            <person name="Culley D."/>
            <person name="Magnuson J.K."/>
            <person name="James T.Y."/>
            <person name="O'Malley M.A."/>
            <person name="Stajich J.E."/>
            <person name="Spatafora J.W."/>
            <person name="Visel A."/>
            <person name="Grigoriev I.V."/>
        </authorList>
    </citation>
    <scope>NUCLEOTIDE SEQUENCE [LARGE SCALE GENOMIC DNA]</scope>
    <source>
        <strain evidence="2 3">JEL800</strain>
    </source>
</reference>
<feature type="domain" description="Resolvase/invertase-type recombinase catalytic" evidence="1">
    <location>
        <begin position="5"/>
        <end position="92"/>
    </location>
</feature>
<accession>A0A1Y2CTT7</accession>
<dbReference type="AlphaFoldDB" id="A0A1Y2CTT7"/>
<dbReference type="EMBL" id="MCGO01000007">
    <property type="protein sequence ID" value="ORY50470.1"/>
    <property type="molecule type" value="Genomic_DNA"/>
</dbReference>
<dbReference type="SUPFAM" id="SSF53041">
    <property type="entry name" value="Resolvase-like"/>
    <property type="match status" value="1"/>
</dbReference>
<dbReference type="InterPro" id="IPR006119">
    <property type="entry name" value="Resolv_N"/>
</dbReference>
<evidence type="ECO:0000313" key="2">
    <source>
        <dbReference type="EMBL" id="ORY50470.1"/>
    </source>
</evidence>
<dbReference type="InterPro" id="IPR036162">
    <property type="entry name" value="Resolvase-like_N_sf"/>
</dbReference>
<comment type="caution">
    <text evidence="2">The sequence shown here is derived from an EMBL/GenBank/DDBJ whole genome shotgun (WGS) entry which is preliminary data.</text>
</comment>
<sequence length="282" mass="31977">MIKERLEEAGFEYHDVNFSDIASGTNKDRTGLKQAIETVENDDSVDGLVVHTLCRLSRNALHTVVLVDDLVCKGKHFLEAINHGTRLFGPSIPVEIAQARWIPFLNQAVAVQFERQISQTRSRASALSRKQDDKVVSKVSAFGWKFVGNNAEGARLTSHDISELYRRGALKSSVKVVACQEEMDQALWAIDVCQEHYLVEQTVPKPAAIYDYAVKKNIYKRTRSLEPETRPQQIRNFSHNIKSFIKQSVLRKEFQGLLDRSVDSLRSKIESIDSFTKIKTSK</sequence>
<gene>
    <name evidence="2" type="ORF">BCR33DRAFT_846934</name>
</gene>
<proteinExistence type="predicted"/>
<dbReference type="Proteomes" id="UP000193642">
    <property type="component" value="Unassembled WGS sequence"/>
</dbReference>
<evidence type="ECO:0000313" key="3">
    <source>
        <dbReference type="Proteomes" id="UP000193642"/>
    </source>
</evidence>
<dbReference type="Pfam" id="PF00239">
    <property type="entry name" value="Resolvase"/>
    <property type="match status" value="1"/>
</dbReference>
<dbReference type="GO" id="GO:0000150">
    <property type="term" value="F:DNA strand exchange activity"/>
    <property type="evidence" value="ECO:0007669"/>
    <property type="project" value="InterPro"/>
</dbReference>
<protein>
    <recommendedName>
        <fullName evidence="1">Resolvase/invertase-type recombinase catalytic domain-containing protein</fullName>
    </recommendedName>
</protein>
<dbReference type="Gene3D" id="3.40.50.1390">
    <property type="entry name" value="Resolvase, N-terminal catalytic domain"/>
    <property type="match status" value="1"/>
</dbReference>